<dbReference type="InterPro" id="IPR013094">
    <property type="entry name" value="AB_hydrolase_3"/>
</dbReference>
<keyword evidence="2 4" id="KW-0378">Hydrolase</keyword>
<dbReference type="InterPro" id="IPR050300">
    <property type="entry name" value="GDXG_lipolytic_enzyme"/>
</dbReference>
<gene>
    <name evidence="4" type="ORF">KHA90_16415</name>
</gene>
<dbReference type="Proteomes" id="UP000722625">
    <property type="component" value="Unassembled WGS sequence"/>
</dbReference>
<dbReference type="InterPro" id="IPR002168">
    <property type="entry name" value="Lipase_GDXG_HIS_AS"/>
</dbReference>
<evidence type="ECO:0000256" key="1">
    <source>
        <dbReference type="ARBA" id="ARBA00010515"/>
    </source>
</evidence>
<dbReference type="Pfam" id="PF07859">
    <property type="entry name" value="Abhydrolase_3"/>
    <property type="match status" value="1"/>
</dbReference>
<accession>A0ABS5PE74</accession>
<evidence type="ECO:0000313" key="4">
    <source>
        <dbReference type="EMBL" id="MBS7232603.1"/>
    </source>
</evidence>
<feature type="domain" description="Alpha/beta hydrolase fold-3" evidence="3">
    <location>
        <begin position="133"/>
        <end position="339"/>
    </location>
</feature>
<comment type="caution">
    <text evidence="4">The sequence shown here is derived from an EMBL/GenBank/DDBJ whole genome shotgun (WGS) entry which is preliminary data.</text>
</comment>
<comment type="similarity">
    <text evidence="1">Belongs to the 'GDXG' lipolytic enzyme family.</text>
</comment>
<dbReference type="RefSeq" id="WP_213302969.1">
    <property type="nucleotide sequence ID" value="NZ_JAGYVZ010000016.1"/>
</dbReference>
<dbReference type="Gene3D" id="3.40.50.1820">
    <property type="entry name" value="alpha/beta hydrolase"/>
    <property type="match status" value="1"/>
</dbReference>
<evidence type="ECO:0000259" key="3">
    <source>
        <dbReference type="Pfam" id="PF07859"/>
    </source>
</evidence>
<proteinExistence type="inferred from homology"/>
<sequence length="368" mass="39969">MATTTIKNVTSIGLISVALLLGACNDKNTNANQNAAAEEAVKTDQTPIADFNTDPNLDIEVRKFLKVLNSGGTPLEKLTPKEAKDVLVNAQASVKVDLSGIEVSEKTITNDGLTISLNIVRPKGIKEKLPVFIFIHGGGWILGDFPTHERLVRDLVVHSGFAAVFVNYTRTPEAQYPVAINEIFAATKWVAAHGDEINVDGTNMAIVGNSVGGNMTAVTALKAKENNGPKIKGLIMMWPIVDSKFDTDSYKRFGQDRFLTVPVMKWMYDFYIPDPAKRNVIYASPLQASLDQLKGLPPTLIQTAENDILRDEGEAFGRKLSEAGVKVSTVRYVGMIHDFGLLNGLATLPSVNALTVQGGAQLKEYLKK</sequence>
<dbReference type="PROSITE" id="PS01173">
    <property type="entry name" value="LIPASE_GDXG_HIS"/>
    <property type="match status" value="1"/>
</dbReference>
<dbReference type="PANTHER" id="PTHR48081:SF8">
    <property type="entry name" value="ALPHA_BETA HYDROLASE FOLD-3 DOMAIN-CONTAINING PROTEIN-RELATED"/>
    <property type="match status" value="1"/>
</dbReference>
<evidence type="ECO:0000313" key="5">
    <source>
        <dbReference type="Proteomes" id="UP000722625"/>
    </source>
</evidence>
<dbReference type="GO" id="GO:0016787">
    <property type="term" value="F:hydrolase activity"/>
    <property type="evidence" value="ECO:0007669"/>
    <property type="project" value="UniProtKB-KW"/>
</dbReference>
<protein>
    <submittedName>
        <fullName evidence="4">Alpha/beta hydrolase</fullName>
    </submittedName>
</protein>
<dbReference type="InterPro" id="IPR029058">
    <property type="entry name" value="AB_hydrolase_fold"/>
</dbReference>
<keyword evidence="5" id="KW-1185">Reference proteome</keyword>
<reference evidence="4 5" key="1">
    <citation type="journal article" date="2018" name="Int. J. Syst. Evol. Microbiol.">
        <title>Flavobacterium chryseum sp. nov. and Flavobacterium psychroterrae sp. nov., novel environmental bacteria isolated from Antarctica.</title>
        <authorList>
            <person name="Kralova S."/>
            <person name="Svec P."/>
            <person name="Busse H.J."/>
            <person name="Stankova E."/>
            <person name="Vaczi P."/>
            <person name="Sedlacek I."/>
        </authorList>
    </citation>
    <scope>NUCLEOTIDE SEQUENCE [LARGE SCALE GENOMIC DNA]</scope>
    <source>
        <strain evidence="4 5">CCM 8827</strain>
    </source>
</reference>
<organism evidence="4 5">
    <name type="scientific">Flavobacterium psychroterrae</name>
    <dbReference type="NCBI Taxonomy" id="2133767"/>
    <lineage>
        <taxon>Bacteria</taxon>
        <taxon>Pseudomonadati</taxon>
        <taxon>Bacteroidota</taxon>
        <taxon>Flavobacteriia</taxon>
        <taxon>Flavobacteriales</taxon>
        <taxon>Flavobacteriaceae</taxon>
        <taxon>Flavobacterium</taxon>
    </lineage>
</organism>
<dbReference type="SUPFAM" id="SSF53474">
    <property type="entry name" value="alpha/beta-Hydrolases"/>
    <property type="match status" value="1"/>
</dbReference>
<evidence type="ECO:0000256" key="2">
    <source>
        <dbReference type="ARBA" id="ARBA00022801"/>
    </source>
</evidence>
<dbReference type="PANTHER" id="PTHR48081">
    <property type="entry name" value="AB HYDROLASE SUPERFAMILY PROTEIN C4A8.06C"/>
    <property type="match status" value="1"/>
</dbReference>
<dbReference type="PROSITE" id="PS51257">
    <property type="entry name" value="PROKAR_LIPOPROTEIN"/>
    <property type="match status" value="1"/>
</dbReference>
<dbReference type="EMBL" id="JAGYVZ010000016">
    <property type="protein sequence ID" value="MBS7232603.1"/>
    <property type="molecule type" value="Genomic_DNA"/>
</dbReference>
<name>A0ABS5PE74_9FLAO</name>